<reference evidence="1 2" key="1">
    <citation type="journal article" date="2012" name="PLoS ONE">
        <title>Genomic Analysis of Pseudomonas putida Phage tf with Localized Single-Strand DNA Interruptions.</title>
        <authorList>
            <person name="Glukhov A.S."/>
            <person name="Krutilina A.I."/>
            <person name="Shlyapnikov M.G."/>
            <person name="Severinov K."/>
            <person name="Lavysh D."/>
            <person name="Kochetkov V.V."/>
            <person name="McGrath J.W."/>
            <person name="de Leeuwe C."/>
            <person name="Shaburova O.V."/>
            <person name="Krylov V.N."/>
            <person name="Akulenko N.V."/>
            <person name="Kulakov L.A."/>
        </authorList>
    </citation>
    <scope>NUCLEOTIDE SEQUENCE [LARGE SCALE GENOMIC DNA]</scope>
</reference>
<name>I2FLT0_9CAUD</name>
<keyword evidence="2" id="KW-1185">Reference proteome</keyword>
<protein>
    <submittedName>
        <fullName evidence="1">Uncharacterized protein</fullName>
    </submittedName>
</protein>
<evidence type="ECO:0000313" key="1">
    <source>
        <dbReference type="EMBL" id="CCE60814.1"/>
    </source>
</evidence>
<dbReference type="KEGG" id="vg:12979171"/>
<dbReference type="EMBL" id="HE611333">
    <property type="protein sequence ID" value="CCE60814.1"/>
    <property type="molecule type" value="Genomic_DNA"/>
</dbReference>
<proteinExistence type="predicted"/>
<dbReference type="Proteomes" id="UP000002867">
    <property type="component" value="Segment"/>
</dbReference>
<dbReference type="GeneID" id="12979171"/>
<evidence type="ECO:0000313" key="2">
    <source>
        <dbReference type="Proteomes" id="UP000002867"/>
    </source>
</evidence>
<sequence length="87" mass="9079">MSCTKMFETLGVAVSGTAIKVLPHNVHRKALFLAASGGDVKVAVGYTPATTSYFTIKDGAHVTFDSFIPIGEIWASGTGTLVYGEAV</sequence>
<accession>I2FLT0</accession>
<dbReference type="RefSeq" id="YP_006382519.1">
    <property type="nucleotide sequence ID" value="NC_017971.2"/>
</dbReference>
<gene>
    <name evidence="1" type="ORF">tf_61</name>
</gene>
<organism evidence="1 2">
    <name type="scientific">Pseudomonas phage tf</name>
    <dbReference type="NCBI Taxonomy" id="1114179"/>
    <lineage>
        <taxon>Viruses</taxon>
        <taxon>Duplodnaviria</taxon>
        <taxon>Heunggongvirae</taxon>
        <taxon>Uroviricota</taxon>
        <taxon>Caudoviricetes</taxon>
        <taxon>Krylovvirus</taxon>
        <taxon>Krylovvirus tf</taxon>
    </lineage>
</organism>